<accession>A0A914DRR4</accession>
<dbReference type="WBParaSite" id="ACRNAN_scaffold3647.g29465.t1">
    <property type="protein sequence ID" value="ACRNAN_scaffold3647.g29465.t1"/>
    <property type="gene ID" value="ACRNAN_scaffold3647.g29465"/>
</dbReference>
<keyword evidence="2" id="KW-1185">Reference proteome</keyword>
<organism evidence="2 3">
    <name type="scientific">Acrobeloides nanus</name>
    <dbReference type="NCBI Taxonomy" id="290746"/>
    <lineage>
        <taxon>Eukaryota</taxon>
        <taxon>Metazoa</taxon>
        <taxon>Ecdysozoa</taxon>
        <taxon>Nematoda</taxon>
        <taxon>Chromadorea</taxon>
        <taxon>Rhabditida</taxon>
        <taxon>Tylenchina</taxon>
        <taxon>Cephalobomorpha</taxon>
        <taxon>Cephaloboidea</taxon>
        <taxon>Cephalobidae</taxon>
        <taxon>Acrobeloides</taxon>
    </lineage>
</organism>
<evidence type="ECO:0000313" key="3">
    <source>
        <dbReference type="WBParaSite" id="ACRNAN_scaffold3647.g29465.t1"/>
    </source>
</evidence>
<dbReference type="Pfam" id="PF16469">
    <property type="entry name" value="NPA"/>
    <property type="match status" value="4"/>
</dbReference>
<dbReference type="Gene3D" id="1.10.533.30">
    <property type="entry name" value="Nematode polyprotein allergen ABA-1"/>
    <property type="match status" value="4"/>
</dbReference>
<evidence type="ECO:0000313" key="2">
    <source>
        <dbReference type="Proteomes" id="UP000887540"/>
    </source>
</evidence>
<feature type="domain" description="Polyprotein allergen nematode" evidence="1">
    <location>
        <begin position="259"/>
        <end position="377"/>
    </location>
</feature>
<reference evidence="3" key="1">
    <citation type="submission" date="2022-11" db="UniProtKB">
        <authorList>
            <consortium name="WormBaseParasite"/>
        </authorList>
    </citation>
    <scope>IDENTIFICATION</scope>
</reference>
<feature type="domain" description="Polyprotein allergen nematode" evidence="1">
    <location>
        <begin position="145"/>
        <end position="255"/>
    </location>
</feature>
<dbReference type="AlphaFoldDB" id="A0A914DRR4"/>
<feature type="domain" description="Polyprotein allergen nematode" evidence="1">
    <location>
        <begin position="8"/>
        <end position="125"/>
    </location>
</feature>
<protein>
    <submittedName>
        <fullName evidence="3">Polyprotein allergen nematode domain-containing protein</fullName>
    </submittedName>
</protein>
<dbReference type="InterPro" id="IPR032487">
    <property type="entry name" value="ABA-1_nematode"/>
</dbReference>
<sequence>MARRSIDNLENAVKTHLSWLTDDQKAEVKKLINEGKSFEVLRKKVLEYYGALSIEAKDKTQLLQEDCQSLIKELVGEEKANELKKLRESGASKTELKNKIVALMDELTNPEKKEKAVKFVGGCQKDFEIESAREFAGEHRINHAKFEEALTTNLSWLTDDQKEQLRRLISEGKSFEYVQKKVFEFYGALSGVSKTKATELLQEGCRSVIKDLVGEEKANELKKLRESGASKTELKEKTFKLMDELTDPEKKEKAVNKLDHYFKTPLNWLTDDQKETLKTLKAEGKPFNDLQDKVFEFYAKLPDDDKKKAKDQRQEGCRGLIKEIAGEDKANELKKLRESGASKSEIEKKIAEFMDQLTDEDKKQTAVKYSPACKRIFDLDEPKRKKRDHHNEADKLQEALNTHLSWLTDQQKSTLKTLQFEGKSFKDLNDKVFEWYGQLSGKAQQKAKELMQGGCRAWIKELFGDEKAEVLKKLRESGAPKEAIEKKVASFLDTLTMKTRRKKLSNMLQHAKKFLILVKFKLIC</sequence>
<dbReference type="InterPro" id="IPR038289">
    <property type="entry name" value="DVA-1_sf"/>
</dbReference>
<name>A0A914DRR4_9BILA</name>
<feature type="domain" description="Polyprotein allergen nematode" evidence="1">
    <location>
        <begin position="395"/>
        <end position="513"/>
    </location>
</feature>
<evidence type="ECO:0000259" key="1">
    <source>
        <dbReference type="Pfam" id="PF16469"/>
    </source>
</evidence>
<dbReference type="Proteomes" id="UP000887540">
    <property type="component" value="Unplaced"/>
</dbReference>
<proteinExistence type="predicted"/>